<dbReference type="AlphaFoldDB" id="A0AAD9L391"/>
<sequence length="46" mass="5385">MCALTHLMFTSEKLIPHYTDRHMGSHACQPKNHRTNRLRLVTVLLL</sequence>
<proteinExistence type="predicted"/>
<organism evidence="1 2">
    <name type="scientific">Ridgeia piscesae</name>
    <name type="common">Tubeworm</name>
    <dbReference type="NCBI Taxonomy" id="27915"/>
    <lineage>
        <taxon>Eukaryota</taxon>
        <taxon>Metazoa</taxon>
        <taxon>Spiralia</taxon>
        <taxon>Lophotrochozoa</taxon>
        <taxon>Annelida</taxon>
        <taxon>Polychaeta</taxon>
        <taxon>Sedentaria</taxon>
        <taxon>Canalipalpata</taxon>
        <taxon>Sabellida</taxon>
        <taxon>Siboglinidae</taxon>
        <taxon>Ridgeia</taxon>
    </lineage>
</organism>
<evidence type="ECO:0000313" key="1">
    <source>
        <dbReference type="EMBL" id="KAK2182553.1"/>
    </source>
</evidence>
<reference evidence="1" key="1">
    <citation type="journal article" date="2023" name="Mol. Biol. Evol.">
        <title>Third-Generation Sequencing Reveals the Adaptive Role of the Epigenome in Three Deep-Sea Polychaetes.</title>
        <authorList>
            <person name="Perez M."/>
            <person name="Aroh O."/>
            <person name="Sun Y."/>
            <person name="Lan Y."/>
            <person name="Juniper S.K."/>
            <person name="Young C.R."/>
            <person name="Angers B."/>
            <person name="Qian P.Y."/>
        </authorList>
    </citation>
    <scope>NUCLEOTIDE SEQUENCE</scope>
    <source>
        <strain evidence="1">R07B-5</strain>
    </source>
</reference>
<name>A0AAD9L391_RIDPI</name>
<dbReference type="Proteomes" id="UP001209878">
    <property type="component" value="Unassembled WGS sequence"/>
</dbReference>
<keyword evidence="2" id="KW-1185">Reference proteome</keyword>
<evidence type="ECO:0000313" key="2">
    <source>
        <dbReference type="Proteomes" id="UP001209878"/>
    </source>
</evidence>
<protein>
    <submittedName>
        <fullName evidence="1">Uncharacterized protein</fullName>
    </submittedName>
</protein>
<gene>
    <name evidence="1" type="ORF">NP493_348g00048</name>
</gene>
<dbReference type="EMBL" id="JAODUO010000348">
    <property type="protein sequence ID" value="KAK2182553.1"/>
    <property type="molecule type" value="Genomic_DNA"/>
</dbReference>
<comment type="caution">
    <text evidence="1">The sequence shown here is derived from an EMBL/GenBank/DDBJ whole genome shotgun (WGS) entry which is preliminary data.</text>
</comment>
<accession>A0AAD9L391</accession>